<comment type="caution">
    <text evidence="10">The sequence shown here is derived from an EMBL/GenBank/DDBJ whole genome shotgun (WGS) entry which is preliminary data.</text>
</comment>
<evidence type="ECO:0000259" key="9">
    <source>
        <dbReference type="Pfam" id="PF10099"/>
    </source>
</evidence>
<dbReference type="PANTHER" id="PTHR37461:SF1">
    <property type="entry name" value="ANTI-SIGMA-K FACTOR RSKA"/>
    <property type="match status" value="1"/>
</dbReference>
<keyword evidence="3" id="KW-1003">Cell membrane</keyword>
<dbReference type="InterPro" id="IPR051474">
    <property type="entry name" value="Anti-sigma-K/W_factor"/>
</dbReference>
<evidence type="ECO:0000256" key="2">
    <source>
        <dbReference type="ARBA" id="ARBA00004236"/>
    </source>
</evidence>
<evidence type="ECO:0000256" key="1">
    <source>
        <dbReference type="ARBA" id="ARBA00004167"/>
    </source>
</evidence>
<organism evidence="10 11">
    <name type="scientific">Floridaenema flaviceps BLCC-F50</name>
    <dbReference type="NCBI Taxonomy" id="3153642"/>
    <lineage>
        <taxon>Bacteria</taxon>
        <taxon>Bacillati</taxon>
        <taxon>Cyanobacteriota</taxon>
        <taxon>Cyanophyceae</taxon>
        <taxon>Oscillatoriophycideae</taxon>
        <taxon>Aerosakkonematales</taxon>
        <taxon>Aerosakkonemataceae</taxon>
        <taxon>Floridanema</taxon>
        <taxon>Floridanema flaviceps</taxon>
    </lineage>
</organism>
<dbReference type="InterPro" id="IPR018764">
    <property type="entry name" value="RskA_C"/>
</dbReference>
<name>A0ABV4XS05_9CYAN</name>
<evidence type="ECO:0000256" key="4">
    <source>
        <dbReference type="ARBA" id="ARBA00022692"/>
    </source>
</evidence>
<comment type="subcellular location">
    <subcellularLocation>
        <location evidence="2">Cell membrane</location>
    </subcellularLocation>
    <subcellularLocation>
        <location evidence="1">Membrane</location>
        <topology evidence="1">Single-pass membrane protein</topology>
    </subcellularLocation>
</comment>
<protein>
    <recommendedName>
        <fullName evidence="8">Regulator of SigK</fullName>
    </recommendedName>
    <alternativeName>
        <fullName evidence="7">Sigma-K anti-sigma factor RskA</fullName>
    </alternativeName>
</protein>
<evidence type="ECO:0000313" key="11">
    <source>
        <dbReference type="Proteomes" id="UP001576784"/>
    </source>
</evidence>
<sequence length="247" mass="27006">MTEPLTPQTIETLAAGYVVGNLDPSEVAVFEELLRENPALAEEVNQLQATLNRVAYDLNSIAPPAHLRSAILAAATTPQLTPRHQQLQFPWRTVIGSVAALLILYLGVENYQLRQESKLAQDINTLLQQPQTQLFSLKAVNATNTATGSFVVNLGQRQGVLSVQNLAPPPANKVYRLWAIADGEKIPCGKLNTNSQGKVLEKFWMPADFYDTGISGLFVTLESSESSRYPTGPIVLQSGVSAKRYLF</sequence>
<feature type="domain" description="Anti-sigma K factor RskA C-terminal" evidence="9">
    <location>
        <begin position="96"/>
        <end position="234"/>
    </location>
</feature>
<proteinExistence type="predicted"/>
<keyword evidence="5" id="KW-1133">Transmembrane helix</keyword>
<accession>A0ABV4XS05</accession>
<gene>
    <name evidence="10" type="ORF">ACE1CI_16390</name>
</gene>
<evidence type="ECO:0000256" key="7">
    <source>
        <dbReference type="ARBA" id="ARBA00029829"/>
    </source>
</evidence>
<evidence type="ECO:0000313" key="10">
    <source>
        <dbReference type="EMBL" id="MFB2894490.1"/>
    </source>
</evidence>
<evidence type="ECO:0000256" key="8">
    <source>
        <dbReference type="ARBA" id="ARBA00030803"/>
    </source>
</evidence>
<evidence type="ECO:0000256" key="5">
    <source>
        <dbReference type="ARBA" id="ARBA00022989"/>
    </source>
</evidence>
<dbReference type="Gene3D" id="1.10.10.1320">
    <property type="entry name" value="Anti-sigma factor, zinc-finger domain"/>
    <property type="match status" value="1"/>
</dbReference>
<dbReference type="Pfam" id="PF10099">
    <property type="entry name" value="RskA_C"/>
    <property type="match status" value="1"/>
</dbReference>
<evidence type="ECO:0000256" key="3">
    <source>
        <dbReference type="ARBA" id="ARBA00022475"/>
    </source>
</evidence>
<keyword evidence="4" id="KW-0812">Transmembrane</keyword>
<keyword evidence="11" id="KW-1185">Reference proteome</keyword>
<dbReference type="InterPro" id="IPR041916">
    <property type="entry name" value="Anti_sigma_zinc_sf"/>
</dbReference>
<dbReference type="Proteomes" id="UP001576784">
    <property type="component" value="Unassembled WGS sequence"/>
</dbReference>
<keyword evidence="6" id="KW-0472">Membrane</keyword>
<dbReference type="EMBL" id="JBHFNR010000114">
    <property type="protein sequence ID" value="MFB2894490.1"/>
    <property type="molecule type" value="Genomic_DNA"/>
</dbReference>
<evidence type="ECO:0000256" key="6">
    <source>
        <dbReference type="ARBA" id="ARBA00023136"/>
    </source>
</evidence>
<reference evidence="10 11" key="1">
    <citation type="submission" date="2024-09" db="EMBL/GenBank/DDBJ databases">
        <title>Floridaenema gen nov. (Aerosakkonemataceae, Aerosakkonematales ord. nov., Cyanobacteria) from benthic tropical and subtropical fresh waters, with the description of four new species.</title>
        <authorList>
            <person name="Moretto J.A."/>
            <person name="Berthold D.E."/>
            <person name="Lefler F.W."/>
            <person name="Huang I.-S."/>
            <person name="Laughinghouse H. IV."/>
        </authorList>
    </citation>
    <scope>NUCLEOTIDE SEQUENCE [LARGE SCALE GENOMIC DNA]</scope>
    <source>
        <strain evidence="10 11">BLCC-F50</strain>
    </source>
</reference>
<dbReference type="PANTHER" id="PTHR37461">
    <property type="entry name" value="ANTI-SIGMA-K FACTOR RSKA"/>
    <property type="match status" value="1"/>
</dbReference>